<proteinExistence type="predicted"/>
<name>A0A5J4W698_9EUKA</name>
<protein>
    <recommendedName>
        <fullName evidence="6">C2H2-type domain-containing protein</fullName>
    </recommendedName>
</protein>
<organism evidence="7 8">
    <name type="scientific">Streblomastix strix</name>
    <dbReference type="NCBI Taxonomy" id="222440"/>
    <lineage>
        <taxon>Eukaryota</taxon>
        <taxon>Metamonada</taxon>
        <taxon>Preaxostyla</taxon>
        <taxon>Oxymonadida</taxon>
        <taxon>Streblomastigidae</taxon>
        <taxon>Streblomastix</taxon>
    </lineage>
</organism>
<evidence type="ECO:0000313" key="7">
    <source>
        <dbReference type="EMBL" id="KAA6390368.1"/>
    </source>
</evidence>
<dbReference type="OrthoDB" id="73348at2759"/>
<sequence>MARGLQKIQSQKKNEESKGKQKGSQLKAREQAMRFTCPECKCQVATHGNLKMHMESKHPGAPIPPE</sequence>
<evidence type="ECO:0000256" key="3">
    <source>
        <dbReference type="ARBA" id="ARBA00022490"/>
    </source>
</evidence>
<comment type="caution">
    <text evidence="7">The sequence shown here is derived from an EMBL/GenBank/DDBJ whole genome shotgun (WGS) entry which is preliminary data.</text>
</comment>
<evidence type="ECO:0000256" key="4">
    <source>
        <dbReference type="ARBA" id="ARBA00023242"/>
    </source>
</evidence>
<keyword evidence="3" id="KW-0963">Cytoplasm</keyword>
<dbReference type="InterPro" id="IPR045230">
    <property type="entry name" value="MBS1/2-like"/>
</dbReference>
<gene>
    <name evidence="7" type="ORF">EZS28_014104</name>
</gene>
<dbReference type="Gene3D" id="4.10.1050.10">
    <property type="entry name" value="At2g23090-like"/>
    <property type="match status" value="1"/>
</dbReference>
<evidence type="ECO:0000259" key="6">
    <source>
        <dbReference type="PROSITE" id="PS00028"/>
    </source>
</evidence>
<evidence type="ECO:0000256" key="2">
    <source>
        <dbReference type="ARBA" id="ARBA00004496"/>
    </source>
</evidence>
<dbReference type="PROSITE" id="PS00028">
    <property type="entry name" value="ZINC_FINGER_C2H2_1"/>
    <property type="match status" value="1"/>
</dbReference>
<reference evidence="7 8" key="1">
    <citation type="submission" date="2019-03" db="EMBL/GenBank/DDBJ databases">
        <title>Single cell metagenomics reveals metabolic interactions within the superorganism composed of flagellate Streblomastix strix and complex community of Bacteroidetes bacteria on its surface.</title>
        <authorList>
            <person name="Treitli S.C."/>
            <person name="Kolisko M."/>
            <person name="Husnik F."/>
            <person name="Keeling P."/>
            <person name="Hampl V."/>
        </authorList>
    </citation>
    <scope>NUCLEOTIDE SEQUENCE [LARGE SCALE GENOMIC DNA]</scope>
    <source>
        <strain evidence="7">ST1C</strain>
    </source>
</reference>
<dbReference type="InterPro" id="IPR026939">
    <property type="entry name" value="ZNF706/At2g23090_sf"/>
</dbReference>
<evidence type="ECO:0000256" key="1">
    <source>
        <dbReference type="ARBA" id="ARBA00004123"/>
    </source>
</evidence>
<dbReference type="PANTHER" id="PTHR21213">
    <property type="entry name" value="GEO09665P1-RELATED"/>
    <property type="match status" value="1"/>
</dbReference>
<keyword evidence="4" id="KW-0539">Nucleus</keyword>
<dbReference type="EMBL" id="SNRW01003241">
    <property type="protein sequence ID" value="KAA6390368.1"/>
    <property type="molecule type" value="Genomic_DNA"/>
</dbReference>
<feature type="region of interest" description="Disordered" evidence="5">
    <location>
        <begin position="1"/>
        <end position="30"/>
    </location>
</feature>
<evidence type="ECO:0000313" key="8">
    <source>
        <dbReference type="Proteomes" id="UP000324800"/>
    </source>
</evidence>
<dbReference type="SUPFAM" id="SSF118359">
    <property type="entry name" value="Expressed protein At2g23090/F21P24.15"/>
    <property type="match status" value="1"/>
</dbReference>
<accession>A0A5J4W698</accession>
<comment type="subcellular location">
    <subcellularLocation>
        <location evidence="2">Cytoplasm</location>
    </subcellularLocation>
    <subcellularLocation>
        <location evidence="1">Nucleus</location>
    </subcellularLocation>
</comment>
<dbReference type="PANTHER" id="PTHR21213:SF0">
    <property type="entry name" value="ZINC FINGER PROTEIN 706"/>
    <property type="match status" value="1"/>
</dbReference>
<feature type="domain" description="C2H2-type" evidence="6">
    <location>
        <begin position="37"/>
        <end position="58"/>
    </location>
</feature>
<dbReference type="GO" id="GO:0005737">
    <property type="term" value="C:cytoplasm"/>
    <property type="evidence" value="ECO:0007669"/>
    <property type="project" value="UniProtKB-SubCell"/>
</dbReference>
<dbReference type="Proteomes" id="UP000324800">
    <property type="component" value="Unassembled WGS sequence"/>
</dbReference>
<dbReference type="GO" id="GO:0005634">
    <property type="term" value="C:nucleus"/>
    <property type="evidence" value="ECO:0007669"/>
    <property type="project" value="UniProtKB-SubCell"/>
</dbReference>
<evidence type="ECO:0000256" key="5">
    <source>
        <dbReference type="SAM" id="MobiDB-lite"/>
    </source>
</evidence>
<dbReference type="InterPro" id="IPR013087">
    <property type="entry name" value="Znf_C2H2_type"/>
</dbReference>
<dbReference type="AlphaFoldDB" id="A0A5J4W698"/>